<keyword evidence="4" id="KW-1003">Cell membrane</keyword>
<dbReference type="GO" id="GO:0005886">
    <property type="term" value="C:plasma membrane"/>
    <property type="evidence" value="ECO:0007669"/>
    <property type="project" value="UniProtKB-SubCell"/>
</dbReference>
<gene>
    <name evidence="13" type="ORF">G6F64_004789</name>
</gene>
<evidence type="ECO:0000259" key="12">
    <source>
        <dbReference type="PROSITE" id="PS50002"/>
    </source>
</evidence>
<dbReference type="AlphaFoldDB" id="A0A9P6XBV2"/>
<evidence type="ECO:0000256" key="2">
    <source>
        <dbReference type="ARBA" id="ARBA00009739"/>
    </source>
</evidence>
<organism evidence="13 14">
    <name type="scientific">Rhizopus oryzae</name>
    <name type="common">Mucormycosis agent</name>
    <name type="synonym">Rhizopus arrhizus var. delemar</name>
    <dbReference type="NCBI Taxonomy" id="64495"/>
    <lineage>
        <taxon>Eukaryota</taxon>
        <taxon>Fungi</taxon>
        <taxon>Fungi incertae sedis</taxon>
        <taxon>Mucoromycota</taxon>
        <taxon>Mucoromycotina</taxon>
        <taxon>Mucoromycetes</taxon>
        <taxon>Mucorales</taxon>
        <taxon>Mucorineae</taxon>
        <taxon>Rhizopodaceae</taxon>
        <taxon>Rhizopus</taxon>
    </lineage>
</organism>
<keyword evidence="3 9" id="KW-0728">SH3 domain</keyword>
<dbReference type="SUPFAM" id="SSF50044">
    <property type="entry name" value="SH3-domain"/>
    <property type="match status" value="1"/>
</dbReference>
<comment type="subcellular location">
    <subcellularLocation>
        <location evidence="1">Cell membrane</location>
        <topology evidence="1">Multi-pass membrane protein</topology>
    </subcellularLocation>
</comment>
<dbReference type="Proteomes" id="UP000716291">
    <property type="component" value="Unassembled WGS sequence"/>
</dbReference>
<evidence type="ECO:0000256" key="10">
    <source>
        <dbReference type="SAM" id="MobiDB-lite"/>
    </source>
</evidence>
<keyword evidence="5 11" id="KW-0812">Transmembrane</keyword>
<dbReference type="PROSITE" id="PS50002">
    <property type="entry name" value="SH3"/>
    <property type="match status" value="1"/>
</dbReference>
<dbReference type="Gene3D" id="2.30.30.40">
    <property type="entry name" value="SH3 Domains"/>
    <property type="match status" value="1"/>
</dbReference>
<feature type="transmembrane region" description="Helical" evidence="11">
    <location>
        <begin position="42"/>
        <end position="63"/>
    </location>
</feature>
<evidence type="ECO:0000256" key="6">
    <source>
        <dbReference type="ARBA" id="ARBA00022989"/>
    </source>
</evidence>
<sequence>MEDYHLSLSNPFVLLTGALSAAGWLILFIGGCVAAFHGVIWWIIIYELFFVVGVMVVLGLGLLPSFHNMIYLFMAISIVYLTYLCQAVLNDVNASGGNRAAAAGAIILIIMQFLLAFLLTSPEGSWFHSFGTRSVNYGGNLSHRFVNRVRSTNKSTSGGAAGGNGMREKDLPRHYTNDDEADIGEATSPRGEFEPATALHGYQGSSDDPTELSFDKGESLEILDKRGNWWHARKQDGTTGIVPSNYFE</sequence>
<dbReference type="SMART" id="SM00326">
    <property type="entry name" value="SH3"/>
    <property type="match status" value="1"/>
</dbReference>
<dbReference type="InterPro" id="IPR001452">
    <property type="entry name" value="SH3_domain"/>
</dbReference>
<name>A0A9P6XBV2_RHIOR</name>
<evidence type="ECO:0000256" key="1">
    <source>
        <dbReference type="ARBA" id="ARBA00004651"/>
    </source>
</evidence>
<dbReference type="InterPro" id="IPR035522">
    <property type="entry name" value="Sho1_SH3"/>
</dbReference>
<evidence type="ECO:0000313" key="14">
    <source>
        <dbReference type="Proteomes" id="UP000716291"/>
    </source>
</evidence>
<feature type="domain" description="SH3" evidence="12">
    <location>
        <begin position="191"/>
        <end position="248"/>
    </location>
</feature>
<comment type="similarity">
    <text evidence="2">Belongs to the SHO1 family.</text>
</comment>
<evidence type="ECO:0000256" key="5">
    <source>
        <dbReference type="ARBA" id="ARBA00022692"/>
    </source>
</evidence>
<feature type="transmembrane region" description="Helical" evidence="11">
    <location>
        <begin position="70"/>
        <end position="89"/>
    </location>
</feature>
<feature type="compositionally biased region" description="Basic and acidic residues" evidence="10">
    <location>
        <begin position="166"/>
        <end position="177"/>
    </location>
</feature>
<proteinExistence type="inferred from homology"/>
<protein>
    <recommendedName>
        <fullName evidence="12">SH3 domain-containing protein</fullName>
    </recommendedName>
</protein>
<keyword evidence="14" id="KW-1185">Reference proteome</keyword>
<evidence type="ECO:0000256" key="4">
    <source>
        <dbReference type="ARBA" id="ARBA00022475"/>
    </source>
</evidence>
<keyword evidence="7" id="KW-0346">Stress response</keyword>
<dbReference type="EMBL" id="JAANQT010000545">
    <property type="protein sequence ID" value="KAG1310129.1"/>
    <property type="molecule type" value="Genomic_DNA"/>
</dbReference>
<feature type="region of interest" description="Disordered" evidence="10">
    <location>
        <begin position="152"/>
        <end position="211"/>
    </location>
</feature>
<evidence type="ECO:0000256" key="7">
    <source>
        <dbReference type="ARBA" id="ARBA00023016"/>
    </source>
</evidence>
<keyword evidence="8 11" id="KW-0472">Membrane</keyword>
<evidence type="ECO:0000256" key="9">
    <source>
        <dbReference type="PROSITE-ProRule" id="PRU00192"/>
    </source>
</evidence>
<dbReference type="PRINTS" id="PR00452">
    <property type="entry name" value="SH3DOMAIN"/>
</dbReference>
<feature type="transmembrane region" description="Helical" evidence="11">
    <location>
        <begin position="12"/>
        <end position="36"/>
    </location>
</feature>
<dbReference type="OrthoDB" id="5983572at2759"/>
<feature type="transmembrane region" description="Helical" evidence="11">
    <location>
        <begin position="101"/>
        <end position="119"/>
    </location>
</feature>
<keyword evidence="6 11" id="KW-1133">Transmembrane helix</keyword>
<comment type="caution">
    <text evidence="13">The sequence shown here is derived from an EMBL/GenBank/DDBJ whole genome shotgun (WGS) entry which is preliminary data.</text>
</comment>
<evidence type="ECO:0000256" key="11">
    <source>
        <dbReference type="SAM" id="Phobius"/>
    </source>
</evidence>
<dbReference type="InterPro" id="IPR036028">
    <property type="entry name" value="SH3-like_dom_sf"/>
</dbReference>
<dbReference type="Pfam" id="PF00018">
    <property type="entry name" value="SH3_1"/>
    <property type="match status" value="1"/>
</dbReference>
<evidence type="ECO:0000256" key="3">
    <source>
        <dbReference type="ARBA" id="ARBA00022443"/>
    </source>
</evidence>
<dbReference type="CDD" id="cd11855">
    <property type="entry name" value="SH3_Sho1p"/>
    <property type="match status" value="1"/>
</dbReference>
<accession>A0A9P6XBV2</accession>
<evidence type="ECO:0000313" key="13">
    <source>
        <dbReference type="EMBL" id="KAG1310129.1"/>
    </source>
</evidence>
<reference evidence="13" key="1">
    <citation type="journal article" date="2020" name="Microb. Genom.">
        <title>Genetic diversity of clinical and environmental Mucorales isolates obtained from an investigation of mucormycosis cases among solid organ transplant recipients.</title>
        <authorList>
            <person name="Nguyen M.H."/>
            <person name="Kaul D."/>
            <person name="Muto C."/>
            <person name="Cheng S.J."/>
            <person name="Richter R.A."/>
            <person name="Bruno V.M."/>
            <person name="Liu G."/>
            <person name="Beyhan S."/>
            <person name="Sundermann A.J."/>
            <person name="Mounaud S."/>
            <person name="Pasculle A.W."/>
            <person name="Nierman W.C."/>
            <person name="Driscoll E."/>
            <person name="Cumbie R."/>
            <person name="Clancy C.J."/>
            <person name="Dupont C.L."/>
        </authorList>
    </citation>
    <scope>NUCLEOTIDE SEQUENCE</scope>
    <source>
        <strain evidence="13">GL11</strain>
    </source>
</reference>
<evidence type="ECO:0000256" key="8">
    <source>
        <dbReference type="ARBA" id="ARBA00023136"/>
    </source>
</evidence>